<keyword evidence="17" id="KW-1185">Reference proteome</keyword>
<dbReference type="InterPro" id="IPR036396">
    <property type="entry name" value="Cyt_P450_sf"/>
</dbReference>
<evidence type="ECO:0000256" key="14">
    <source>
        <dbReference type="PIRSR" id="PIRSR602401-1"/>
    </source>
</evidence>
<dbReference type="Proteomes" id="UP000183832">
    <property type="component" value="Unassembled WGS sequence"/>
</dbReference>
<organism evidence="16 17">
    <name type="scientific">Clunio marinus</name>
    <dbReference type="NCBI Taxonomy" id="568069"/>
    <lineage>
        <taxon>Eukaryota</taxon>
        <taxon>Metazoa</taxon>
        <taxon>Ecdysozoa</taxon>
        <taxon>Arthropoda</taxon>
        <taxon>Hexapoda</taxon>
        <taxon>Insecta</taxon>
        <taxon>Pterygota</taxon>
        <taxon>Neoptera</taxon>
        <taxon>Endopterygota</taxon>
        <taxon>Diptera</taxon>
        <taxon>Nematocera</taxon>
        <taxon>Chironomoidea</taxon>
        <taxon>Chironomidae</taxon>
        <taxon>Clunio</taxon>
    </lineage>
</organism>
<evidence type="ECO:0000313" key="17">
    <source>
        <dbReference type="Proteomes" id="UP000183832"/>
    </source>
</evidence>
<keyword evidence="7 14" id="KW-0479">Metal-binding</keyword>
<keyword evidence="9" id="KW-0492">Microsome</keyword>
<keyword evidence="11 14" id="KW-0408">Iron</keyword>
<dbReference type="SUPFAM" id="SSF48264">
    <property type="entry name" value="Cytochrome P450"/>
    <property type="match status" value="2"/>
</dbReference>
<dbReference type="Gene3D" id="1.10.630.10">
    <property type="entry name" value="Cytochrome P450"/>
    <property type="match status" value="2"/>
</dbReference>
<keyword evidence="13 15" id="KW-0472">Membrane</keyword>
<dbReference type="STRING" id="568069.A0A1J1IJY3"/>
<keyword evidence="15" id="KW-1133">Transmembrane helix</keyword>
<comment type="similarity">
    <text evidence="5">Belongs to the cytochrome P450 family.</text>
</comment>
<dbReference type="GO" id="GO:0016705">
    <property type="term" value="F:oxidoreductase activity, acting on paired donors, with incorporation or reduction of molecular oxygen"/>
    <property type="evidence" value="ECO:0007669"/>
    <property type="project" value="InterPro"/>
</dbReference>
<comment type="function">
    <text evidence="2">May be involved in the metabolism of insect hormones and in the breakdown of synthetic insecticides.</text>
</comment>
<evidence type="ECO:0000256" key="1">
    <source>
        <dbReference type="ARBA" id="ARBA00001971"/>
    </source>
</evidence>
<keyword evidence="12" id="KW-0503">Monooxygenase</keyword>
<feature type="binding site" description="axial binding residue" evidence="14">
    <location>
        <position position="458"/>
    </location>
    <ligand>
        <name>heme</name>
        <dbReference type="ChEBI" id="CHEBI:30413"/>
    </ligand>
    <ligandPart>
        <name>Fe</name>
        <dbReference type="ChEBI" id="CHEBI:18248"/>
    </ligandPart>
</feature>
<dbReference type="PANTHER" id="PTHR24291">
    <property type="entry name" value="CYTOCHROME P450 FAMILY 4"/>
    <property type="match status" value="1"/>
</dbReference>
<comment type="subcellular location">
    <subcellularLocation>
        <location evidence="4">Endoplasmic reticulum membrane</location>
        <topology evidence="4">Peripheral membrane protein</topology>
    </subcellularLocation>
    <subcellularLocation>
        <location evidence="3">Microsome membrane</location>
        <topology evidence="3">Peripheral membrane protein</topology>
    </subcellularLocation>
</comment>
<dbReference type="InterPro" id="IPR002401">
    <property type="entry name" value="Cyt_P450_E_grp-I"/>
</dbReference>
<feature type="transmembrane region" description="Helical" evidence="15">
    <location>
        <begin position="459"/>
        <end position="476"/>
    </location>
</feature>
<reference evidence="16 17" key="1">
    <citation type="submission" date="2015-04" db="EMBL/GenBank/DDBJ databases">
        <authorList>
            <person name="Syromyatnikov M.Y."/>
            <person name="Popov V.N."/>
        </authorList>
    </citation>
    <scope>NUCLEOTIDE SEQUENCE [LARGE SCALE GENOMIC DNA]</scope>
</reference>
<dbReference type="GO" id="GO:0020037">
    <property type="term" value="F:heme binding"/>
    <property type="evidence" value="ECO:0007669"/>
    <property type="project" value="InterPro"/>
</dbReference>
<proteinExistence type="inferred from homology"/>
<evidence type="ECO:0000256" key="3">
    <source>
        <dbReference type="ARBA" id="ARBA00004174"/>
    </source>
</evidence>
<dbReference type="AlphaFoldDB" id="A0A1J1IJY3"/>
<keyword evidence="8" id="KW-0256">Endoplasmic reticulum</keyword>
<evidence type="ECO:0000256" key="15">
    <source>
        <dbReference type="SAM" id="Phobius"/>
    </source>
</evidence>
<name>A0A1J1IJY3_9DIPT</name>
<dbReference type="GO" id="GO:0004497">
    <property type="term" value="F:monooxygenase activity"/>
    <property type="evidence" value="ECO:0007669"/>
    <property type="project" value="UniProtKB-KW"/>
</dbReference>
<evidence type="ECO:0000313" key="16">
    <source>
        <dbReference type="EMBL" id="CRK99374.1"/>
    </source>
</evidence>
<evidence type="ECO:0000256" key="11">
    <source>
        <dbReference type="ARBA" id="ARBA00023004"/>
    </source>
</evidence>
<comment type="cofactor">
    <cofactor evidence="1 14">
        <name>heme</name>
        <dbReference type="ChEBI" id="CHEBI:30413"/>
    </cofactor>
</comment>
<evidence type="ECO:0000256" key="9">
    <source>
        <dbReference type="ARBA" id="ARBA00022848"/>
    </source>
</evidence>
<evidence type="ECO:0000256" key="5">
    <source>
        <dbReference type="ARBA" id="ARBA00010617"/>
    </source>
</evidence>
<keyword evidence="10" id="KW-0560">Oxidoreductase</keyword>
<evidence type="ECO:0000256" key="6">
    <source>
        <dbReference type="ARBA" id="ARBA00022617"/>
    </source>
</evidence>
<dbReference type="FunFam" id="1.10.630.10:FF:000035">
    <property type="entry name" value="CYtochrome P450 family"/>
    <property type="match status" value="1"/>
</dbReference>
<dbReference type="PANTHER" id="PTHR24291:SF189">
    <property type="entry name" value="CYTOCHROME P450 4C3-RELATED"/>
    <property type="match status" value="1"/>
</dbReference>
<dbReference type="PRINTS" id="PR00463">
    <property type="entry name" value="EP450I"/>
</dbReference>
<evidence type="ECO:0000256" key="4">
    <source>
        <dbReference type="ARBA" id="ARBA00004406"/>
    </source>
</evidence>
<dbReference type="InterPro" id="IPR050196">
    <property type="entry name" value="Cytochrome_P450_Monoox"/>
</dbReference>
<feature type="transmembrane region" description="Helical" evidence="15">
    <location>
        <begin position="538"/>
        <end position="558"/>
    </location>
</feature>
<dbReference type="Pfam" id="PF00067">
    <property type="entry name" value="p450"/>
    <property type="match status" value="2"/>
</dbReference>
<evidence type="ECO:0000256" key="12">
    <source>
        <dbReference type="ARBA" id="ARBA00023033"/>
    </source>
</evidence>
<dbReference type="OrthoDB" id="1470350at2759"/>
<dbReference type="PRINTS" id="PR00385">
    <property type="entry name" value="P450"/>
</dbReference>
<accession>A0A1J1IJY3</accession>
<evidence type="ECO:0000256" key="13">
    <source>
        <dbReference type="ARBA" id="ARBA00023136"/>
    </source>
</evidence>
<evidence type="ECO:0000256" key="2">
    <source>
        <dbReference type="ARBA" id="ARBA00003690"/>
    </source>
</evidence>
<dbReference type="GO" id="GO:0005506">
    <property type="term" value="F:iron ion binding"/>
    <property type="evidence" value="ECO:0007669"/>
    <property type="project" value="InterPro"/>
</dbReference>
<protein>
    <submittedName>
        <fullName evidence="16">CLUMA_CG012597, isoform A</fullName>
    </submittedName>
</protein>
<dbReference type="PROSITE" id="PS00086">
    <property type="entry name" value="CYTOCHROME_P450"/>
    <property type="match status" value="2"/>
</dbReference>
<dbReference type="InterPro" id="IPR001128">
    <property type="entry name" value="Cyt_P450"/>
</dbReference>
<keyword evidence="6 14" id="KW-0349">Heme</keyword>
<evidence type="ECO:0000256" key="8">
    <source>
        <dbReference type="ARBA" id="ARBA00022824"/>
    </source>
</evidence>
<sequence length="984" mass="115570">MIVLVFLATVLFVFIVQWFIKQWKFYKFADNIPSPQSFGLLGHAPHFLGKNEEGRLNMLHQLCLEYNSYTKLWLGPTILWILVNEPRSIQKILLSPLCLEKPFFYKFLRLENGLISAKYDCINDVWKIHRKSLNYSFNLKILQTFIPIFIENSEKLVCDLEVNLSKKKEFDMLSFTTKSALNMICGTSFGLDIKNAVMTDDVFHALERLNKIISARSHSFLLYSEPIYKMTTYYRDEMESRKVCYTTANELIKEKRRALSSNFEETENNNIVKHIRPDYSMEEESDIPTRKIFIDHVLCNDTKFNDSEVRDHVYTIVAAGSETTALQTAHTIMLLATHPEIQERVADELKEVFYSDEIDINYDNMMKLEYLERVIKESLRLCPVVPIIGRETQATIKIDEYEIPPGITLLINFYTLHRRPDIWGPDAEEFNPDHFLPDNVEKRHPYSFLPFSGGQRNCIGYRYAMIALKIILIHLIRKYKFSTKMSYKDLRFRTDINLKLCTEHLNILKYYIESKHKKLIALKFGSFIILRKREVRKIMIIFVFLITVLIVFFVQWYIERQKFYKFSDNIPSAKNYGILGHGPHFLGKDEEGRFKLLHDLCLKYDKMIKLWLGPAILWILVNDPKLIQKVLLSPVCLEKPFFYKFLRLDSGLISANQSFFYYSESIYRMSKYYRDEMESRKVCYSAADMIIKFKRQALEDEDSCENENKVNKRIEEELYVDALTKFPELVSMKKEEVLSRMRAISVQKQDTRQEGEEDLPMRKIFIDHVLCNETKFSDNEVRDHVYTIVAAGSETTALQTAHTIILLATHPDIQERAVNELKEIFYSDEVEVNYDNISKLEYLERVIKESLRLCPVVPVIGRETQAPVKIGDYEMPAGITLLINFYTLHRRPDIWGPDAEEFNPDHFLPDNVEKRHPYSFLPFSGGSRNCIGYRYAVIALKILLIHLLRAYKFSTSMAYKDLRFRTDINLKLCTKHLVSIEPRK</sequence>
<evidence type="ECO:0000256" key="10">
    <source>
        <dbReference type="ARBA" id="ARBA00023002"/>
    </source>
</evidence>
<dbReference type="GO" id="GO:0005789">
    <property type="term" value="C:endoplasmic reticulum membrane"/>
    <property type="evidence" value="ECO:0007669"/>
    <property type="project" value="UniProtKB-SubCell"/>
</dbReference>
<dbReference type="EMBL" id="CVRI01000050">
    <property type="protein sequence ID" value="CRK99374.1"/>
    <property type="molecule type" value="Genomic_DNA"/>
</dbReference>
<dbReference type="InterPro" id="IPR017972">
    <property type="entry name" value="Cyt_P450_CS"/>
</dbReference>
<evidence type="ECO:0000256" key="7">
    <source>
        <dbReference type="ARBA" id="ARBA00022723"/>
    </source>
</evidence>
<keyword evidence="15" id="KW-0812">Transmembrane</keyword>
<gene>
    <name evidence="16" type="ORF">CLUMA_CG012597</name>
</gene>